<reference evidence="4 5" key="1">
    <citation type="submission" date="2021-05" db="EMBL/GenBank/DDBJ databases">
        <title>Genome Assembly of Synthetic Allotetraploid Brassica napus Reveals Homoeologous Exchanges between Subgenomes.</title>
        <authorList>
            <person name="Davis J.T."/>
        </authorList>
    </citation>
    <scope>NUCLEOTIDE SEQUENCE [LARGE SCALE GENOMIC DNA]</scope>
    <source>
        <strain evidence="5">cv. Da-Ae</strain>
        <tissue evidence="4">Seedling</tissue>
    </source>
</reference>
<evidence type="ECO:0000256" key="2">
    <source>
        <dbReference type="ARBA" id="ARBA00022737"/>
    </source>
</evidence>
<evidence type="ECO:0000256" key="1">
    <source>
        <dbReference type="ARBA" id="ARBA00007626"/>
    </source>
</evidence>
<dbReference type="Gene3D" id="1.25.40.10">
    <property type="entry name" value="Tetratricopeptide repeat domain"/>
    <property type="match status" value="2"/>
</dbReference>
<dbReference type="SUPFAM" id="SSF48452">
    <property type="entry name" value="TPR-like"/>
    <property type="match status" value="2"/>
</dbReference>
<feature type="repeat" description="PPR" evidence="3">
    <location>
        <begin position="142"/>
        <end position="176"/>
    </location>
</feature>
<evidence type="ECO:0000313" key="4">
    <source>
        <dbReference type="EMBL" id="KAH0933636.1"/>
    </source>
</evidence>
<comment type="similarity">
    <text evidence="1">Belongs to the PPR family. P subfamily.</text>
</comment>
<keyword evidence="2" id="KW-0677">Repeat</keyword>
<dbReference type="Pfam" id="PF13812">
    <property type="entry name" value="PPR_3"/>
    <property type="match status" value="1"/>
</dbReference>
<accession>A0ABQ8DYW7</accession>
<comment type="caution">
    <text evidence="4">The sequence shown here is derived from an EMBL/GenBank/DDBJ whole genome shotgun (WGS) entry which is preliminary data.</text>
</comment>
<proteinExistence type="inferred from homology"/>
<dbReference type="PANTHER" id="PTHR45717:SF23">
    <property type="entry name" value="PENTACOTRIPEPTIDE-REPEAT REGION OF PRORP DOMAIN-CONTAINING PROTEIN"/>
    <property type="match status" value="1"/>
</dbReference>
<evidence type="ECO:0000313" key="5">
    <source>
        <dbReference type="Proteomes" id="UP000824890"/>
    </source>
</evidence>
<keyword evidence="5" id="KW-1185">Reference proteome</keyword>
<dbReference type="PROSITE" id="PS51375">
    <property type="entry name" value="PPR"/>
    <property type="match status" value="2"/>
</dbReference>
<evidence type="ECO:0000256" key="3">
    <source>
        <dbReference type="PROSITE-ProRule" id="PRU00708"/>
    </source>
</evidence>
<organism evidence="4 5">
    <name type="scientific">Brassica napus</name>
    <name type="common">Rape</name>
    <dbReference type="NCBI Taxonomy" id="3708"/>
    <lineage>
        <taxon>Eukaryota</taxon>
        <taxon>Viridiplantae</taxon>
        <taxon>Streptophyta</taxon>
        <taxon>Embryophyta</taxon>
        <taxon>Tracheophyta</taxon>
        <taxon>Spermatophyta</taxon>
        <taxon>Magnoliopsida</taxon>
        <taxon>eudicotyledons</taxon>
        <taxon>Gunneridae</taxon>
        <taxon>Pentapetalae</taxon>
        <taxon>rosids</taxon>
        <taxon>malvids</taxon>
        <taxon>Brassicales</taxon>
        <taxon>Brassicaceae</taxon>
        <taxon>Brassiceae</taxon>
        <taxon>Brassica</taxon>
    </lineage>
</organism>
<dbReference type="PANTHER" id="PTHR45717">
    <property type="entry name" value="OS12G0527900 PROTEIN"/>
    <property type="match status" value="1"/>
</dbReference>
<dbReference type="Pfam" id="PF01535">
    <property type="entry name" value="PPR"/>
    <property type="match status" value="1"/>
</dbReference>
<name>A0ABQ8DYW7_BRANA</name>
<evidence type="ECO:0008006" key="6">
    <source>
        <dbReference type="Google" id="ProtNLM"/>
    </source>
</evidence>
<dbReference type="Proteomes" id="UP000824890">
    <property type="component" value="Unassembled WGS sequence"/>
</dbReference>
<dbReference type="EMBL" id="JAGKQM010000003">
    <property type="protein sequence ID" value="KAH0933636.1"/>
    <property type="molecule type" value="Genomic_DNA"/>
</dbReference>
<dbReference type="NCBIfam" id="TIGR00756">
    <property type="entry name" value="PPR"/>
    <property type="match status" value="3"/>
</dbReference>
<sequence length="611" mass="68439">MMTMYSASRLARRFCATLASAPAAIVGEAAAASSTRKTAKKQRSVYKKLSNLGSRGGKMEETLNKVAMEGIPIVKHDFVRYAKDLRKNRLPQRALEVFEWMEKKEIAFTGSDHAIRLDLIAKTKGLEAAETYFNTLDPSSKNRSSYGALLNCYCVERDEDKAKSHFNEMVDLNLVTNSLPFNNLMAMYLRLGQYDKVPALVLAMKEKNIPPCAITYSMWIQSCGSLNDLDGVEKVVEEMKDDSSWDTFANLASIYAKAGLFSKAEAALKSLEEKMNPHKRDSYHFLISLYAGISNPSEVYRVWELLKKGHPKVNNSSSLAMVQALSRLNDFDGIKKVFKEWESTCYTYDMRVANVMISSYLKENMYEEAEAVFDGAVKKCKGQLSKARQLLMVYLLKNDQAGLALKHLEAAVLDQDKNWSWSSELVSLFFLHFEKSKDVDGAEELCKTLVKWSPLGSESYTPLLKTYVAAERTCNGMQKRLEEEGIEIDDEMEVLGQAFDGDSGDIGGEVAAGLGGRVKSYGIDCGSLNDLEGVEKVVQEMKGDSSWDTFANLASIYAKASLYSKAEAALKSLEEKMNPHKRDSYHFLISLYAHPNVNNSMKGFFSQLFIR</sequence>
<gene>
    <name evidence="4" type="ORF">HID58_010753</name>
</gene>
<protein>
    <recommendedName>
        <fullName evidence="6">Pentatricopeptide repeat-containing protein</fullName>
    </recommendedName>
</protein>
<dbReference type="InterPro" id="IPR002885">
    <property type="entry name" value="PPR_rpt"/>
</dbReference>
<dbReference type="InterPro" id="IPR011990">
    <property type="entry name" value="TPR-like_helical_dom_sf"/>
</dbReference>
<feature type="repeat" description="PPR" evidence="3">
    <location>
        <begin position="177"/>
        <end position="211"/>
    </location>
</feature>